<dbReference type="EMBL" id="CWGJ01000028">
    <property type="protein sequence ID" value="CRX39413.1"/>
    <property type="molecule type" value="Genomic_DNA"/>
</dbReference>
<proteinExistence type="predicted"/>
<organism evidence="1 2">
    <name type="scientific">Estrella lausannensis</name>
    <dbReference type="NCBI Taxonomy" id="483423"/>
    <lineage>
        <taxon>Bacteria</taxon>
        <taxon>Pseudomonadati</taxon>
        <taxon>Chlamydiota</taxon>
        <taxon>Chlamydiia</taxon>
        <taxon>Parachlamydiales</taxon>
        <taxon>Candidatus Criblamydiaceae</taxon>
        <taxon>Estrella</taxon>
    </lineage>
</organism>
<name>A0A0H5DSV5_9BACT</name>
<reference evidence="2" key="1">
    <citation type="submission" date="2015-06" db="EMBL/GenBank/DDBJ databases">
        <authorList>
            <person name="Bertelli C."/>
        </authorList>
    </citation>
    <scope>NUCLEOTIDE SEQUENCE [LARGE SCALE GENOMIC DNA]</scope>
    <source>
        <strain evidence="2">CRIB-30</strain>
    </source>
</reference>
<dbReference type="Proteomes" id="UP000220251">
    <property type="component" value="Unassembled WGS sequence"/>
</dbReference>
<dbReference type="RefSeq" id="WP_098039279.1">
    <property type="nucleotide sequence ID" value="NZ_CWGJ01000028.1"/>
</dbReference>
<accession>A0A0H5DSV5</accession>
<evidence type="ECO:0000313" key="2">
    <source>
        <dbReference type="Proteomes" id="UP000220251"/>
    </source>
</evidence>
<gene>
    <name evidence="1" type="ORF">ELAC_2092</name>
</gene>
<keyword evidence="2" id="KW-1185">Reference proteome</keyword>
<protein>
    <submittedName>
        <fullName evidence="1">Uncharacterized protein</fullName>
    </submittedName>
</protein>
<evidence type="ECO:0000313" key="1">
    <source>
        <dbReference type="EMBL" id="CRX39413.1"/>
    </source>
</evidence>
<sequence length="296" mass="32218">MLASRSLQLDGFGFYFEEEEHNLQAHIVPQLLGSTDEKLLTIRRENLNHAVDYEGSVIIYKSTVLSVSAAEVEMTSSSCDGLILSEGNVKCTLSTAKKIDAMGDVDVLRCSIKESIEASGSVKVASLLCPLGLLAGDRVCVKNAEMITTVKGTTALIVNSSVQKAALSDSGTFVRTKILEEISGTACRIELIGSTAKRIIFKKPYFIPGSEHTISAKVSDEYKAEGKKHKSLSFLYPSAKSSESRARYIAGLIDSEVEEIFFDDPEGWCIEFVGTSKVTRVGLLGTDEYEMFDVTL</sequence>
<dbReference type="AlphaFoldDB" id="A0A0H5DSV5"/>